<feature type="transmembrane region" description="Helical" evidence="7">
    <location>
        <begin position="68"/>
        <end position="91"/>
    </location>
</feature>
<dbReference type="EMBL" id="BMHP01000001">
    <property type="protein sequence ID" value="GGD53192.1"/>
    <property type="molecule type" value="Genomic_DNA"/>
</dbReference>
<evidence type="ECO:0000313" key="9">
    <source>
        <dbReference type="EMBL" id="GGD53192.1"/>
    </source>
</evidence>
<evidence type="ECO:0000256" key="4">
    <source>
        <dbReference type="ARBA" id="ARBA00022692"/>
    </source>
</evidence>
<keyword evidence="6 7" id="KW-0472">Membrane</keyword>
<name>A0A916YMM8_9BACL</name>
<reference evidence="9" key="1">
    <citation type="journal article" date="2014" name="Int. J. Syst. Evol. Microbiol.">
        <title>Complete genome sequence of Corynebacterium casei LMG S-19264T (=DSM 44701T), isolated from a smear-ripened cheese.</title>
        <authorList>
            <consortium name="US DOE Joint Genome Institute (JGI-PGF)"/>
            <person name="Walter F."/>
            <person name="Albersmeier A."/>
            <person name="Kalinowski J."/>
            <person name="Ruckert C."/>
        </authorList>
    </citation>
    <scope>NUCLEOTIDE SEQUENCE</scope>
    <source>
        <strain evidence="9">CGMCC 1.15178</strain>
    </source>
</reference>
<evidence type="ECO:0000259" key="8">
    <source>
        <dbReference type="PROSITE" id="PS50928"/>
    </source>
</evidence>
<dbReference type="CDD" id="cd06261">
    <property type="entry name" value="TM_PBP2"/>
    <property type="match status" value="1"/>
</dbReference>
<evidence type="ECO:0000313" key="10">
    <source>
        <dbReference type="Proteomes" id="UP000612456"/>
    </source>
</evidence>
<keyword evidence="2 7" id="KW-0813">Transport</keyword>
<feature type="transmembrane region" description="Helical" evidence="7">
    <location>
        <begin position="12"/>
        <end position="34"/>
    </location>
</feature>
<evidence type="ECO:0000256" key="5">
    <source>
        <dbReference type="ARBA" id="ARBA00022989"/>
    </source>
</evidence>
<accession>A0A916YMM8</accession>
<protein>
    <submittedName>
        <fullName evidence="9">Sugar ABC transporter permease</fullName>
    </submittedName>
</protein>
<gene>
    <name evidence="9" type="ORF">GCM10010911_08430</name>
</gene>
<keyword evidence="5 7" id="KW-1133">Transmembrane helix</keyword>
<evidence type="ECO:0000256" key="1">
    <source>
        <dbReference type="ARBA" id="ARBA00004651"/>
    </source>
</evidence>
<reference evidence="9" key="2">
    <citation type="submission" date="2020-09" db="EMBL/GenBank/DDBJ databases">
        <authorList>
            <person name="Sun Q."/>
            <person name="Zhou Y."/>
        </authorList>
    </citation>
    <scope>NUCLEOTIDE SEQUENCE</scope>
    <source>
        <strain evidence="9">CGMCC 1.15178</strain>
    </source>
</reference>
<evidence type="ECO:0000256" key="6">
    <source>
        <dbReference type="ARBA" id="ARBA00023136"/>
    </source>
</evidence>
<dbReference type="SUPFAM" id="SSF161098">
    <property type="entry name" value="MetI-like"/>
    <property type="match status" value="1"/>
</dbReference>
<dbReference type="InterPro" id="IPR035906">
    <property type="entry name" value="MetI-like_sf"/>
</dbReference>
<dbReference type="PANTHER" id="PTHR43744">
    <property type="entry name" value="ABC TRANSPORTER PERMEASE PROTEIN MG189-RELATED-RELATED"/>
    <property type="match status" value="1"/>
</dbReference>
<dbReference type="PANTHER" id="PTHR43744:SF9">
    <property type="entry name" value="POLYGALACTURONAN_RHAMNOGALACTURONAN TRANSPORT SYSTEM PERMEASE PROTEIN YTCP"/>
    <property type="match status" value="1"/>
</dbReference>
<evidence type="ECO:0000256" key="3">
    <source>
        <dbReference type="ARBA" id="ARBA00022475"/>
    </source>
</evidence>
<organism evidence="9 10">
    <name type="scientific">Paenibacillus nasutitermitis</name>
    <dbReference type="NCBI Taxonomy" id="1652958"/>
    <lineage>
        <taxon>Bacteria</taxon>
        <taxon>Bacillati</taxon>
        <taxon>Bacillota</taxon>
        <taxon>Bacilli</taxon>
        <taxon>Bacillales</taxon>
        <taxon>Paenibacillaceae</taxon>
        <taxon>Paenibacillus</taxon>
    </lineage>
</organism>
<keyword evidence="10" id="KW-1185">Reference proteome</keyword>
<proteinExistence type="inferred from homology"/>
<feature type="domain" description="ABC transmembrane type-1" evidence="8">
    <location>
        <begin position="73"/>
        <end position="271"/>
    </location>
</feature>
<feature type="transmembrane region" description="Helical" evidence="7">
    <location>
        <begin position="258"/>
        <end position="277"/>
    </location>
</feature>
<evidence type="ECO:0000256" key="2">
    <source>
        <dbReference type="ARBA" id="ARBA00022448"/>
    </source>
</evidence>
<dbReference type="AlphaFoldDB" id="A0A916YMM8"/>
<dbReference type="InterPro" id="IPR000515">
    <property type="entry name" value="MetI-like"/>
</dbReference>
<comment type="similarity">
    <text evidence="7">Belongs to the binding-protein-dependent transport system permease family.</text>
</comment>
<feature type="transmembrane region" description="Helical" evidence="7">
    <location>
        <begin position="112"/>
        <end position="133"/>
    </location>
</feature>
<evidence type="ECO:0000256" key="7">
    <source>
        <dbReference type="RuleBase" id="RU363032"/>
    </source>
</evidence>
<dbReference type="Pfam" id="PF00528">
    <property type="entry name" value="BPD_transp_1"/>
    <property type="match status" value="1"/>
</dbReference>
<sequence length="292" mass="32737">MKRRSVSGLVFDISNHLFLILVFCVMVLPFLYIISYSVSNPSLLKGGLILFPVGFTFDSYKLAFQDPAIITGIFISVARTIIGPIVMLFFTSMAGYVLTRRELVGAKFFRKYFVFTMYVSSGLVPMYIAMNLLHLTGTFLIYVLPGAISIFNMILIKTYIESVPKSLEEAAIIDGANDFVLFFKVIFPVCMPVLAAVTLFTCVNQWNTFIDAQIYNTMYPNLYPLQYVLYNTLTSVSSLEQLQRQAAESQPLATPQSLKMAITVITILPIACVYPLLQKYFMKGLLIGSIKG</sequence>
<feature type="transmembrane region" description="Helical" evidence="7">
    <location>
        <begin position="139"/>
        <end position="160"/>
    </location>
</feature>
<keyword evidence="3" id="KW-1003">Cell membrane</keyword>
<comment type="caution">
    <text evidence="9">The sequence shown here is derived from an EMBL/GenBank/DDBJ whole genome shotgun (WGS) entry which is preliminary data.</text>
</comment>
<keyword evidence="4 7" id="KW-0812">Transmembrane</keyword>
<dbReference type="Proteomes" id="UP000612456">
    <property type="component" value="Unassembled WGS sequence"/>
</dbReference>
<feature type="transmembrane region" description="Helical" evidence="7">
    <location>
        <begin position="181"/>
        <end position="200"/>
    </location>
</feature>
<comment type="subcellular location">
    <subcellularLocation>
        <location evidence="1 7">Cell membrane</location>
        <topology evidence="1 7">Multi-pass membrane protein</topology>
    </subcellularLocation>
</comment>
<dbReference type="PROSITE" id="PS50928">
    <property type="entry name" value="ABC_TM1"/>
    <property type="match status" value="1"/>
</dbReference>
<dbReference type="Gene3D" id="1.10.3720.10">
    <property type="entry name" value="MetI-like"/>
    <property type="match status" value="1"/>
</dbReference>
<dbReference type="GO" id="GO:0005886">
    <property type="term" value="C:plasma membrane"/>
    <property type="evidence" value="ECO:0007669"/>
    <property type="project" value="UniProtKB-SubCell"/>
</dbReference>
<dbReference type="GO" id="GO:0055085">
    <property type="term" value="P:transmembrane transport"/>
    <property type="evidence" value="ECO:0007669"/>
    <property type="project" value="InterPro"/>
</dbReference>